<gene>
    <name evidence="2" type="ORF">LAESUDRAFT_717342</name>
    <name evidence="3" type="ORF">LAESUDRAFT_717343</name>
</gene>
<evidence type="ECO:0000313" key="3">
    <source>
        <dbReference type="EMBL" id="KZT01660.1"/>
    </source>
</evidence>
<feature type="region of interest" description="Disordered" evidence="1">
    <location>
        <begin position="48"/>
        <end position="67"/>
    </location>
</feature>
<reference evidence="2 4" key="1">
    <citation type="journal article" date="2016" name="Mol. Biol. Evol.">
        <title>Comparative Genomics of Early-Diverging Mushroom-Forming Fungi Provides Insights into the Origins of Lignocellulose Decay Capabilities.</title>
        <authorList>
            <person name="Nagy L.G."/>
            <person name="Riley R."/>
            <person name="Tritt A."/>
            <person name="Adam C."/>
            <person name="Daum C."/>
            <person name="Floudas D."/>
            <person name="Sun H."/>
            <person name="Yadav J.S."/>
            <person name="Pangilinan J."/>
            <person name="Larsson K.H."/>
            <person name="Matsuura K."/>
            <person name="Barry K."/>
            <person name="Labutti K."/>
            <person name="Kuo R."/>
            <person name="Ohm R.A."/>
            <person name="Bhattacharya S.S."/>
            <person name="Shirouzu T."/>
            <person name="Yoshinaga Y."/>
            <person name="Martin F.M."/>
            <person name="Grigoriev I.V."/>
            <person name="Hibbett D.S."/>
        </authorList>
    </citation>
    <scope>NUCLEOTIDE SEQUENCE [LARGE SCALE GENOMIC DNA]</scope>
    <source>
        <strain evidence="2 4">93-53</strain>
    </source>
</reference>
<proteinExistence type="predicted"/>
<evidence type="ECO:0000256" key="1">
    <source>
        <dbReference type="SAM" id="MobiDB-lite"/>
    </source>
</evidence>
<dbReference type="RefSeq" id="XP_040759399.1">
    <property type="nucleotide sequence ID" value="XM_040907327.1"/>
</dbReference>
<dbReference type="EMBL" id="KV427661">
    <property type="protein sequence ID" value="KZT01659.1"/>
    <property type="molecule type" value="Genomic_DNA"/>
</dbReference>
<dbReference type="AlphaFoldDB" id="A0A165BU83"/>
<name>A0A165BU83_9APHY</name>
<accession>A0A165BU83</accession>
<dbReference type="Proteomes" id="UP000076871">
    <property type="component" value="Unassembled WGS sequence"/>
</dbReference>
<dbReference type="GeneID" id="63824356"/>
<evidence type="ECO:0000313" key="4">
    <source>
        <dbReference type="Proteomes" id="UP000076871"/>
    </source>
</evidence>
<protein>
    <submittedName>
        <fullName evidence="2">Uncharacterized protein</fullName>
    </submittedName>
</protein>
<sequence>MSLRRQAMCSSEHLLQAWLHPSHQQATFLMSQMRHSWTTSHISSLKCLQEGQTGGGDGDRSDDGGRDDQWKWTHLRLTDQWVPAVSAASVRMVMHAGMERVQVVGFDEIKMQVVVHLQWNQILLSGSNIGVSKWGGQRLAGSSNSTENPKVQFTTQCLEDVQGMGSPTRHAQTVAHRALKNYKNGSRSNMEHDVRRHSHPFTQYEPESITHLIESMNVVRVLNQPLKSASYKVYKGSSFRPFLEELNLQCLRDTLQQLSVTLSTE</sequence>
<feature type="compositionally biased region" description="Basic and acidic residues" evidence="1">
    <location>
        <begin position="57"/>
        <end position="67"/>
    </location>
</feature>
<evidence type="ECO:0000313" key="2">
    <source>
        <dbReference type="EMBL" id="KZT01659.1"/>
    </source>
</evidence>
<dbReference type="EMBL" id="KV427661">
    <property type="protein sequence ID" value="KZT01660.1"/>
    <property type="molecule type" value="Genomic_DNA"/>
</dbReference>
<keyword evidence="4" id="KW-1185">Reference proteome</keyword>
<organism evidence="2 4">
    <name type="scientific">Laetiporus sulphureus 93-53</name>
    <dbReference type="NCBI Taxonomy" id="1314785"/>
    <lineage>
        <taxon>Eukaryota</taxon>
        <taxon>Fungi</taxon>
        <taxon>Dikarya</taxon>
        <taxon>Basidiomycota</taxon>
        <taxon>Agaricomycotina</taxon>
        <taxon>Agaricomycetes</taxon>
        <taxon>Polyporales</taxon>
        <taxon>Laetiporus</taxon>
    </lineage>
</organism>